<proteinExistence type="predicted"/>
<gene>
    <name evidence="2" type="ORF">PanWU01x14_060820</name>
</gene>
<reference evidence="3" key="1">
    <citation type="submission" date="2016-06" db="EMBL/GenBank/DDBJ databases">
        <title>Parallel loss of symbiosis genes in relatives of nitrogen-fixing non-legume Parasponia.</title>
        <authorList>
            <person name="Van Velzen R."/>
            <person name="Holmer R."/>
            <person name="Bu F."/>
            <person name="Rutten L."/>
            <person name="Van Zeijl A."/>
            <person name="Liu W."/>
            <person name="Santuari L."/>
            <person name="Cao Q."/>
            <person name="Sharma T."/>
            <person name="Shen D."/>
            <person name="Roswanjaya Y."/>
            <person name="Wardhani T."/>
            <person name="Kalhor M.S."/>
            <person name="Jansen J."/>
            <person name="Van den Hoogen J."/>
            <person name="Gungor B."/>
            <person name="Hartog M."/>
            <person name="Hontelez J."/>
            <person name="Verver J."/>
            <person name="Yang W.-C."/>
            <person name="Schijlen E."/>
            <person name="Repin R."/>
            <person name="Schilthuizen M."/>
            <person name="Schranz E."/>
            <person name="Heidstra R."/>
            <person name="Miyata K."/>
            <person name="Fedorova E."/>
            <person name="Kohlen W."/>
            <person name="Bisseling T."/>
            <person name="Smit S."/>
            <person name="Geurts R."/>
        </authorList>
    </citation>
    <scope>NUCLEOTIDE SEQUENCE [LARGE SCALE GENOMIC DNA]</scope>
    <source>
        <strain evidence="3">cv. WU1-14</strain>
    </source>
</reference>
<organism evidence="2 3">
    <name type="scientific">Parasponia andersonii</name>
    <name type="common">Sponia andersonii</name>
    <dbReference type="NCBI Taxonomy" id="3476"/>
    <lineage>
        <taxon>Eukaryota</taxon>
        <taxon>Viridiplantae</taxon>
        <taxon>Streptophyta</taxon>
        <taxon>Embryophyta</taxon>
        <taxon>Tracheophyta</taxon>
        <taxon>Spermatophyta</taxon>
        <taxon>Magnoliopsida</taxon>
        <taxon>eudicotyledons</taxon>
        <taxon>Gunneridae</taxon>
        <taxon>Pentapetalae</taxon>
        <taxon>rosids</taxon>
        <taxon>fabids</taxon>
        <taxon>Rosales</taxon>
        <taxon>Cannabaceae</taxon>
        <taxon>Parasponia</taxon>
    </lineage>
</organism>
<feature type="compositionally biased region" description="Polar residues" evidence="1">
    <location>
        <begin position="55"/>
        <end position="70"/>
    </location>
</feature>
<evidence type="ECO:0000313" key="2">
    <source>
        <dbReference type="EMBL" id="PON72932.1"/>
    </source>
</evidence>
<evidence type="ECO:0000256" key="1">
    <source>
        <dbReference type="SAM" id="MobiDB-lite"/>
    </source>
</evidence>
<sequence>MNPGLSVPQIFSNLNPQNNGTQNLNPENSGPAPQNRDLSHSSPYLFANLHGPPHLTSSHFISTVKIQPKP</sequence>
<name>A0A2P5DHY9_PARAD</name>
<feature type="compositionally biased region" description="Polar residues" evidence="1">
    <location>
        <begin position="9"/>
        <end position="32"/>
    </location>
</feature>
<feature type="region of interest" description="Disordered" evidence="1">
    <location>
        <begin position="1"/>
        <end position="70"/>
    </location>
</feature>
<dbReference type="EMBL" id="JXTB01000036">
    <property type="protein sequence ID" value="PON72932.1"/>
    <property type="molecule type" value="Genomic_DNA"/>
</dbReference>
<evidence type="ECO:0000313" key="3">
    <source>
        <dbReference type="Proteomes" id="UP000237105"/>
    </source>
</evidence>
<keyword evidence="3" id="KW-1185">Reference proteome</keyword>
<protein>
    <submittedName>
        <fullName evidence="2">Uncharacterized protein</fullName>
    </submittedName>
</protein>
<dbReference type="Proteomes" id="UP000237105">
    <property type="component" value="Unassembled WGS sequence"/>
</dbReference>
<accession>A0A2P5DHY9</accession>
<dbReference type="AlphaFoldDB" id="A0A2P5DHY9"/>
<comment type="caution">
    <text evidence="2">The sequence shown here is derived from an EMBL/GenBank/DDBJ whole genome shotgun (WGS) entry which is preliminary data.</text>
</comment>
<dbReference type="OrthoDB" id="10366012at2759"/>